<reference evidence="2 3" key="1">
    <citation type="journal article" date="2023" name="Microbiol. Resour. Announc.">
        <title>Complete Genome Sequence of Imperialibacter roseus strain P4T.</title>
        <authorList>
            <person name="Tizabi D.R."/>
            <person name="Bachvaroff T."/>
            <person name="Hill R.T."/>
        </authorList>
    </citation>
    <scope>NUCLEOTIDE SEQUENCE [LARGE SCALE GENOMIC DNA]</scope>
    <source>
        <strain evidence="2 3">P4T</strain>
    </source>
</reference>
<evidence type="ECO:0000259" key="1">
    <source>
        <dbReference type="Pfam" id="PF01869"/>
    </source>
</evidence>
<dbReference type="RefSeq" id="WP_317489402.1">
    <property type="nucleotide sequence ID" value="NZ_CP136051.1"/>
</dbReference>
<dbReference type="EMBL" id="CP136051">
    <property type="protein sequence ID" value="WOK06696.1"/>
    <property type="molecule type" value="Genomic_DNA"/>
</dbReference>
<dbReference type="GO" id="GO:0016301">
    <property type="term" value="F:kinase activity"/>
    <property type="evidence" value="ECO:0007669"/>
    <property type="project" value="UniProtKB-KW"/>
</dbReference>
<dbReference type="InterPro" id="IPR002731">
    <property type="entry name" value="ATPase_BadF"/>
</dbReference>
<evidence type="ECO:0000313" key="3">
    <source>
        <dbReference type="Proteomes" id="UP001302349"/>
    </source>
</evidence>
<feature type="domain" description="ATPase BadF/BadG/BcrA/BcrD type" evidence="1">
    <location>
        <begin position="6"/>
        <end position="197"/>
    </location>
</feature>
<dbReference type="InterPro" id="IPR043129">
    <property type="entry name" value="ATPase_NBD"/>
</dbReference>
<dbReference type="Gene3D" id="3.30.420.40">
    <property type="match status" value="2"/>
</dbReference>
<dbReference type="Proteomes" id="UP001302349">
    <property type="component" value="Chromosome"/>
</dbReference>
<keyword evidence="3" id="KW-1185">Reference proteome</keyword>
<gene>
    <name evidence="2" type="ORF">RT717_26855</name>
</gene>
<dbReference type="PANTHER" id="PTHR43190">
    <property type="entry name" value="N-ACETYL-D-GLUCOSAMINE KINASE"/>
    <property type="match status" value="1"/>
</dbReference>
<protein>
    <submittedName>
        <fullName evidence="2">N-acetylglucosamine kinase</fullName>
    </submittedName>
</protein>
<accession>A0ABZ0ISL1</accession>
<organism evidence="2 3">
    <name type="scientific">Imperialibacter roseus</name>
    <dbReference type="NCBI Taxonomy" id="1324217"/>
    <lineage>
        <taxon>Bacteria</taxon>
        <taxon>Pseudomonadati</taxon>
        <taxon>Bacteroidota</taxon>
        <taxon>Cytophagia</taxon>
        <taxon>Cytophagales</taxon>
        <taxon>Flammeovirgaceae</taxon>
        <taxon>Imperialibacter</taxon>
    </lineage>
</organism>
<dbReference type="InterPro" id="IPR052519">
    <property type="entry name" value="Euk-type_GlcNAc_Kinase"/>
</dbReference>
<dbReference type="Gene3D" id="1.10.720.160">
    <property type="match status" value="1"/>
</dbReference>
<dbReference type="PANTHER" id="PTHR43190:SF3">
    <property type="entry name" value="N-ACETYL-D-GLUCOSAMINE KINASE"/>
    <property type="match status" value="1"/>
</dbReference>
<keyword evidence="2" id="KW-0418">Kinase</keyword>
<dbReference type="Pfam" id="PF01869">
    <property type="entry name" value="BcrAD_BadFG"/>
    <property type="match status" value="1"/>
</dbReference>
<sequence length="287" mass="31768">MILIADSGATKIEWRLITEDGQIKQASSEGYNPYVQEDEDLRKGVQEHVLQVVGAHKITELAFYGAGCGSAEKNKKVAEVLRPFFPEASIEVNNDLLAAARALCGNEPGIACILGTGSNSCYYDGEKIAAQVPSLGYVLGDEGSGANMGRKLLIAAVRNRLPISLQEAFDKRFGLTEEDVLENVYKKKYPSRFLASFMKFLMHHIKEPYVYKLVYDSFTEFFTEIVMSYKGHDKLPVHFTGSVAFYYGNILRQAASDQGITVKNIIEGPIAGLTLYHQEKTFGTSKV</sequence>
<keyword evidence="2" id="KW-0808">Transferase</keyword>
<dbReference type="SUPFAM" id="SSF53067">
    <property type="entry name" value="Actin-like ATPase domain"/>
    <property type="match status" value="2"/>
</dbReference>
<dbReference type="CDD" id="cd24079">
    <property type="entry name" value="ASKHA_NBD_PG1100-like"/>
    <property type="match status" value="1"/>
</dbReference>
<name>A0ABZ0ISL1_9BACT</name>
<evidence type="ECO:0000313" key="2">
    <source>
        <dbReference type="EMBL" id="WOK06696.1"/>
    </source>
</evidence>
<proteinExistence type="predicted"/>